<evidence type="ECO:0000256" key="2">
    <source>
        <dbReference type="ARBA" id="ARBA00022692"/>
    </source>
</evidence>
<keyword evidence="12" id="KW-1185">Reference proteome</keyword>
<dbReference type="InterPro" id="IPR003599">
    <property type="entry name" value="Ig_sub"/>
</dbReference>
<keyword evidence="13" id="KW-0675">Receptor</keyword>
<dbReference type="PANTHER" id="PTHR12207">
    <property type="entry name" value="V-SET AND TRANSMEMBRANE DOMAIN-CONTAINING PROTEIN"/>
    <property type="match status" value="1"/>
</dbReference>
<evidence type="ECO:0000256" key="7">
    <source>
        <dbReference type="ARBA" id="ARBA00023157"/>
    </source>
</evidence>
<dbReference type="KEGG" id="gsh:117359886"/>
<keyword evidence="5 9" id="KW-1133">Transmembrane helix</keyword>
<dbReference type="InterPro" id="IPR013106">
    <property type="entry name" value="Ig_V-set"/>
</dbReference>
<dbReference type="OrthoDB" id="9873136at2759"/>
<dbReference type="FunFam" id="2.60.40.10:FF:000191">
    <property type="entry name" value="Immunoglobulin superfamily member 3"/>
    <property type="match status" value="1"/>
</dbReference>
<evidence type="ECO:0000256" key="10">
    <source>
        <dbReference type="SAM" id="SignalP"/>
    </source>
</evidence>
<evidence type="ECO:0000256" key="8">
    <source>
        <dbReference type="ARBA" id="ARBA00023319"/>
    </source>
</evidence>
<name>A0A6P8QQ04_GEOSA</name>
<dbReference type="AlphaFoldDB" id="A0A6P8QQ04"/>
<feature type="signal peptide" evidence="10">
    <location>
        <begin position="1"/>
        <end position="20"/>
    </location>
</feature>
<reference evidence="13" key="1">
    <citation type="submission" date="2025-08" db="UniProtKB">
        <authorList>
            <consortium name="RefSeq"/>
        </authorList>
    </citation>
    <scope>IDENTIFICATION</scope>
</reference>
<evidence type="ECO:0000256" key="6">
    <source>
        <dbReference type="ARBA" id="ARBA00023136"/>
    </source>
</evidence>
<dbReference type="InterPro" id="IPR036179">
    <property type="entry name" value="Ig-like_dom_sf"/>
</dbReference>
<dbReference type="PANTHER" id="PTHR12207:SF3">
    <property type="entry name" value="PROSTAGLANDIN F2 RECEPTOR NEGATIVE REGULATOR"/>
    <property type="match status" value="1"/>
</dbReference>
<evidence type="ECO:0000256" key="4">
    <source>
        <dbReference type="ARBA" id="ARBA00022737"/>
    </source>
</evidence>
<keyword evidence="3 10" id="KW-0732">Signal</keyword>
<feature type="domain" description="Ig-like" evidence="11">
    <location>
        <begin position="140"/>
        <end position="268"/>
    </location>
</feature>
<dbReference type="Proteomes" id="UP000515159">
    <property type="component" value="Chromosome 4"/>
</dbReference>
<dbReference type="GO" id="GO:0016020">
    <property type="term" value="C:membrane"/>
    <property type="evidence" value="ECO:0007669"/>
    <property type="project" value="UniProtKB-SubCell"/>
</dbReference>
<dbReference type="FunFam" id="2.60.40.10:FF:001070">
    <property type="entry name" value="Prostaglandin F2 receptor inhibitor"/>
    <property type="match status" value="1"/>
</dbReference>
<dbReference type="Gene3D" id="2.60.40.10">
    <property type="entry name" value="Immunoglobulins"/>
    <property type="match status" value="5"/>
</dbReference>
<feature type="transmembrane region" description="Helical" evidence="9">
    <location>
        <begin position="832"/>
        <end position="853"/>
    </location>
</feature>
<evidence type="ECO:0000313" key="12">
    <source>
        <dbReference type="Proteomes" id="UP000515159"/>
    </source>
</evidence>
<dbReference type="InterPro" id="IPR051102">
    <property type="entry name" value="IgSF_V-set/TM_domain"/>
</dbReference>
<keyword evidence="2 9" id="KW-0812">Transmembrane</keyword>
<dbReference type="InterPro" id="IPR013783">
    <property type="entry name" value="Ig-like_fold"/>
</dbReference>
<dbReference type="Pfam" id="PF07686">
    <property type="entry name" value="V-set"/>
    <property type="match status" value="2"/>
</dbReference>
<keyword evidence="8" id="KW-0393">Immunoglobulin domain</keyword>
<dbReference type="FunCoup" id="A0A6P8QQ04">
    <property type="interactions" value="372"/>
</dbReference>
<dbReference type="SUPFAM" id="SSF48726">
    <property type="entry name" value="Immunoglobulin"/>
    <property type="match status" value="3"/>
</dbReference>
<proteinExistence type="predicted"/>
<feature type="domain" description="Ig-like" evidence="11">
    <location>
        <begin position="279"/>
        <end position="395"/>
    </location>
</feature>
<evidence type="ECO:0000313" key="13">
    <source>
        <dbReference type="RefSeq" id="XP_033799199.1"/>
    </source>
</evidence>
<keyword evidence="4" id="KW-0677">Repeat</keyword>
<keyword evidence="6 9" id="KW-0472">Membrane</keyword>
<dbReference type="InParanoid" id="A0A6P8QQ04"/>
<evidence type="ECO:0000259" key="11">
    <source>
        <dbReference type="PROSITE" id="PS50835"/>
    </source>
</evidence>
<dbReference type="GeneID" id="117359886"/>
<evidence type="ECO:0000256" key="5">
    <source>
        <dbReference type="ARBA" id="ARBA00022989"/>
    </source>
</evidence>
<dbReference type="PROSITE" id="PS50835">
    <property type="entry name" value="IG_LIKE"/>
    <property type="match status" value="5"/>
</dbReference>
<gene>
    <name evidence="13" type="primary">PTGFRN</name>
</gene>
<protein>
    <submittedName>
        <fullName evidence="13">Prostaglandin F2 receptor negative regulator</fullName>
    </submittedName>
</protein>
<organism evidence="12 13">
    <name type="scientific">Geotrypetes seraphini</name>
    <name type="common">Gaboon caecilian</name>
    <name type="synonym">Caecilia seraphini</name>
    <dbReference type="NCBI Taxonomy" id="260995"/>
    <lineage>
        <taxon>Eukaryota</taxon>
        <taxon>Metazoa</taxon>
        <taxon>Chordata</taxon>
        <taxon>Craniata</taxon>
        <taxon>Vertebrata</taxon>
        <taxon>Euteleostomi</taxon>
        <taxon>Amphibia</taxon>
        <taxon>Gymnophiona</taxon>
        <taxon>Geotrypetes</taxon>
    </lineage>
</organism>
<accession>A0A6P8QQ04</accession>
<dbReference type="InterPro" id="IPR007110">
    <property type="entry name" value="Ig-like_dom"/>
</dbReference>
<keyword evidence="7" id="KW-1015">Disulfide bond</keyword>
<feature type="domain" description="Ig-like" evidence="11">
    <location>
        <begin position="20"/>
        <end position="127"/>
    </location>
</feature>
<feature type="domain" description="Ig-like" evidence="11">
    <location>
        <begin position="689"/>
        <end position="797"/>
    </location>
</feature>
<dbReference type="RefSeq" id="XP_033799199.1">
    <property type="nucleotide sequence ID" value="XM_033943308.1"/>
</dbReference>
<dbReference type="CTD" id="5738"/>
<feature type="domain" description="Ig-like" evidence="11">
    <location>
        <begin position="400"/>
        <end position="543"/>
    </location>
</feature>
<evidence type="ECO:0000256" key="1">
    <source>
        <dbReference type="ARBA" id="ARBA00004167"/>
    </source>
</evidence>
<comment type="subcellular location">
    <subcellularLocation>
        <location evidence="1">Membrane</location>
        <topology evidence="1">Single-pass membrane protein</topology>
    </subcellularLocation>
</comment>
<sequence>MRTFSLRFLLELLCCALCSGRIVKVPSSPLFRVEGTEVIIPCNVSSYDGPSEQNFDWEISREDGPIHIVSTWDPEFTDQQYEDRVRNKDIQLKRKSNDAVELQFKNILATDEGEYKCSTPSTDATVDGNYDDSVLLKVIPDGLKVSGSKSRSAPSYNLTEGDSFELVCTASTSSIVNTFISVTWELQEGGTGDAWSEILSLTQQGRFQPGSKYEGRYRSGEVRLDTVGSDGYRLSVSHVIPIDQGMYRCVVREWVKAEDGLWQQIQLKTVDIATLDVSPRTLSVSITGSDFSVNKGDPLELTCVVTSSGGGELQTEVTWYVSPIPTDDLQTALTLASLDLWSVVSDTGRIRLSHIAMDSYRLLVQDAEESDEGHYYCKAAIWAAHSNGSWYKAVERTSKPSNVILNSSKPEYQVFLNGTKIPNFSEDPTELECKITEVERTKDTRFTVSWYHRVRMPGDSSVTSELIASMDQDWALQVEEKNRERVQNGEMIFSKLDMMTFTLRIQWTAEMDRGLYFCVISAWSRQRNDSWVKSNEVESRPVTVFWAVKDYRLSVEAKNRKSSFTTGSTFEMTCKVLSENIRAPRFSVLVTAEKPLSNSTRTTKIISLTQDSLIQLEEWTDRDRQDSVVLEKVHEGEFRFRMYQTEVSDAGLYRCAVTAWSQGSGAGVWRDVASNSSNPIKVHFKTSGPVFNVTVHSDNSLVYQGEMVELLCIISIDGPAVEPDDMAFDVSWYASRSTVVDESPVFLASVDRRAIVTLARRNGSSDVGVERISWMEFRFRVYGTEEQDFGNHFCHVTPWVRMHLDIWQKQLDITTKPIFVTVKANLWNAFKYPLLVGIGLAAAVGLLSCFIGYCSSLLCRKKNPVQEAKRERRRLMPMEMD</sequence>
<dbReference type="FunFam" id="2.60.40.10:FF:002026">
    <property type="entry name" value="Prostaglandin F2 receptor inhibitor"/>
    <property type="match status" value="2"/>
</dbReference>
<dbReference type="SMART" id="SM00409">
    <property type="entry name" value="IG"/>
    <property type="match status" value="5"/>
</dbReference>
<evidence type="ECO:0000256" key="3">
    <source>
        <dbReference type="ARBA" id="ARBA00022729"/>
    </source>
</evidence>
<feature type="chain" id="PRO_5027537188" evidence="10">
    <location>
        <begin position="21"/>
        <end position="881"/>
    </location>
</feature>
<evidence type="ECO:0000256" key="9">
    <source>
        <dbReference type="SAM" id="Phobius"/>
    </source>
</evidence>